<evidence type="ECO:0000313" key="2">
    <source>
        <dbReference type="Proteomes" id="UP000503540"/>
    </source>
</evidence>
<sequence>MTTTLIGIGLFEMTLDDGRLPTRIDVNGSLHAQLESCNFSAAAMTGYYNALWKHDAAVIATGNFSALSVRPSRRAEMIALLNSKSLAEYELIERAAQGYCEFIGTGPTTDFELPSVTVTANMSRLLDIKIDVRWAASTQPSYIGYDIIECANQVRRQRPRFDEDGSWAQRDDEELEHELNEYRNYLTRNPQ</sequence>
<accession>A0A6G9YDN2</accession>
<name>A0A6G9YDN2_9NOCA</name>
<dbReference type="EMBL" id="CP046172">
    <property type="protein sequence ID" value="QIS11166.1"/>
    <property type="molecule type" value="Genomic_DNA"/>
</dbReference>
<dbReference type="KEGG" id="nah:F5544_16435"/>
<protein>
    <submittedName>
        <fullName evidence="1">Uncharacterized protein</fullName>
    </submittedName>
</protein>
<dbReference type="AlphaFoldDB" id="A0A6G9YDN2"/>
<dbReference type="RefSeq" id="WP_167474021.1">
    <property type="nucleotide sequence ID" value="NZ_CP046172.1"/>
</dbReference>
<organism evidence="1 2">
    <name type="scientific">Nocardia arthritidis</name>
    <dbReference type="NCBI Taxonomy" id="228602"/>
    <lineage>
        <taxon>Bacteria</taxon>
        <taxon>Bacillati</taxon>
        <taxon>Actinomycetota</taxon>
        <taxon>Actinomycetes</taxon>
        <taxon>Mycobacteriales</taxon>
        <taxon>Nocardiaceae</taxon>
        <taxon>Nocardia</taxon>
    </lineage>
</organism>
<gene>
    <name evidence="1" type="ORF">F5544_16435</name>
</gene>
<keyword evidence="2" id="KW-1185">Reference proteome</keyword>
<reference evidence="1 2" key="1">
    <citation type="journal article" date="2019" name="ACS Chem. Biol.">
        <title>Identification and Mobilization of a Cryptic Antibiotic Biosynthesis Gene Locus from a Human-Pathogenic Nocardia Isolate.</title>
        <authorList>
            <person name="Herisse M."/>
            <person name="Ishida K."/>
            <person name="Porter J.L."/>
            <person name="Howden B."/>
            <person name="Hertweck C."/>
            <person name="Stinear T.P."/>
            <person name="Pidot S.J."/>
        </authorList>
    </citation>
    <scope>NUCLEOTIDE SEQUENCE [LARGE SCALE GENOMIC DNA]</scope>
    <source>
        <strain evidence="1 2">AUSMDU00012717</strain>
    </source>
</reference>
<evidence type="ECO:0000313" key="1">
    <source>
        <dbReference type="EMBL" id="QIS11166.1"/>
    </source>
</evidence>
<dbReference type="Proteomes" id="UP000503540">
    <property type="component" value="Chromosome"/>
</dbReference>
<proteinExistence type="predicted"/>